<protein>
    <submittedName>
        <fullName evidence="2">Uncharacterized protein</fullName>
    </submittedName>
</protein>
<feature type="compositionally biased region" description="Basic and acidic residues" evidence="1">
    <location>
        <begin position="192"/>
        <end position="205"/>
    </location>
</feature>
<gene>
    <name evidence="2" type="ORF">Ocin01_07117</name>
</gene>
<comment type="caution">
    <text evidence="2">The sequence shown here is derived from an EMBL/GenBank/DDBJ whole genome shotgun (WGS) entry which is preliminary data.</text>
</comment>
<sequence>MVKILCKHQLPVSSVGIFPCAELRHLESRFSSKTTFVNSYEFLAVVKMIHKMEVEEPMSQSESTSQGASTSTLPETSTSVAPQSRQGKRVKAVAGKRKSQRLASGNRRRSKSKAQADGTNGDSPNSSAEAGEPSTKPTIQKRPRSKSTAISVSKQANKRVKPSVTQKRRKKPSGERRRKKEAIWERRRRKPVASEKKEPRRCPRKEARRRPLPNVVASQPFQRKGPPRSLQLIAVVNLQFPRKEARRPLEYSDVQRQVRNLLQFDDQQELENRRSRLSNDQKERKGYFIY</sequence>
<feature type="compositionally biased region" description="Basic residues" evidence="1">
    <location>
        <begin position="86"/>
        <end position="112"/>
    </location>
</feature>
<feature type="compositionally biased region" description="Polar residues" evidence="1">
    <location>
        <begin position="58"/>
        <end position="85"/>
    </location>
</feature>
<dbReference type="AlphaFoldDB" id="A0A1D2N2U5"/>
<reference evidence="2 3" key="1">
    <citation type="journal article" date="2016" name="Genome Biol. Evol.">
        <title>Gene Family Evolution Reflects Adaptation to Soil Environmental Stressors in the Genome of the Collembolan Orchesella cincta.</title>
        <authorList>
            <person name="Faddeeva-Vakhrusheva A."/>
            <person name="Derks M.F."/>
            <person name="Anvar S.Y."/>
            <person name="Agamennone V."/>
            <person name="Suring W."/>
            <person name="Smit S."/>
            <person name="van Straalen N.M."/>
            <person name="Roelofs D."/>
        </authorList>
    </citation>
    <scope>NUCLEOTIDE SEQUENCE [LARGE SCALE GENOMIC DNA]</scope>
    <source>
        <tissue evidence="2">Mixed pool</tissue>
    </source>
</reference>
<feature type="region of interest" description="Disordered" evidence="1">
    <location>
        <begin position="56"/>
        <end position="226"/>
    </location>
</feature>
<accession>A0A1D2N2U5</accession>
<dbReference type="Proteomes" id="UP000094527">
    <property type="component" value="Unassembled WGS sequence"/>
</dbReference>
<feature type="compositionally biased region" description="Basic residues" evidence="1">
    <location>
        <begin position="156"/>
        <end position="191"/>
    </location>
</feature>
<dbReference type="EMBL" id="LJIJ01000271">
    <property type="protein sequence ID" value="ODM99560.1"/>
    <property type="molecule type" value="Genomic_DNA"/>
</dbReference>
<organism evidence="2 3">
    <name type="scientific">Orchesella cincta</name>
    <name type="common">Springtail</name>
    <name type="synonym">Podura cincta</name>
    <dbReference type="NCBI Taxonomy" id="48709"/>
    <lineage>
        <taxon>Eukaryota</taxon>
        <taxon>Metazoa</taxon>
        <taxon>Ecdysozoa</taxon>
        <taxon>Arthropoda</taxon>
        <taxon>Hexapoda</taxon>
        <taxon>Collembola</taxon>
        <taxon>Entomobryomorpha</taxon>
        <taxon>Entomobryoidea</taxon>
        <taxon>Orchesellidae</taxon>
        <taxon>Orchesellinae</taxon>
        <taxon>Orchesella</taxon>
    </lineage>
</organism>
<evidence type="ECO:0000256" key="1">
    <source>
        <dbReference type="SAM" id="MobiDB-lite"/>
    </source>
</evidence>
<name>A0A1D2N2U5_ORCCI</name>
<keyword evidence="3" id="KW-1185">Reference proteome</keyword>
<proteinExistence type="predicted"/>
<feature type="compositionally biased region" description="Polar residues" evidence="1">
    <location>
        <begin position="146"/>
        <end position="155"/>
    </location>
</feature>
<feature type="compositionally biased region" description="Polar residues" evidence="1">
    <location>
        <begin position="117"/>
        <end position="128"/>
    </location>
</feature>
<evidence type="ECO:0000313" key="2">
    <source>
        <dbReference type="EMBL" id="ODM99560.1"/>
    </source>
</evidence>
<evidence type="ECO:0000313" key="3">
    <source>
        <dbReference type="Proteomes" id="UP000094527"/>
    </source>
</evidence>
<feature type="region of interest" description="Disordered" evidence="1">
    <location>
        <begin position="271"/>
        <end position="290"/>
    </location>
</feature>